<keyword evidence="1" id="KW-0812">Transmembrane</keyword>
<dbReference type="EMBL" id="WAAQ01000003">
    <property type="protein sequence ID" value="KAB1881505.1"/>
    <property type="molecule type" value="Genomic_DNA"/>
</dbReference>
<gene>
    <name evidence="2" type="ORF">F6W70_16680</name>
</gene>
<evidence type="ECO:0000313" key="3">
    <source>
        <dbReference type="Proteomes" id="UP000436027"/>
    </source>
</evidence>
<reference evidence="2 3" key="1">
    <citation type="submission" date="2019-09" db="EMBL/GenBank/DDBJ databases">
        <title>Whole genome sequencing of Microbacterium maritypicum.</title>
        <authorList>
            <person name="Lenchi N."/>
        </authorList>
    </citation>
    <scope>NUCLEOTIDE SEQUENCE [LARGE SCALE GENOMIC DNA]</scope>
    <source>
        <strain evidence="2 3">DSM 12512</strain>
    </source>
</reference>
<feature type="transmembrane region" description="Helical" evidence="1">
    <location>
        <begin position="31"/>
        <end position="51"/>
    </location>
</feature>
<dbReference type="Proteomes" id="UP000436027">
    <property type="component" value="Unassembled WGS sequence"/>
</dbReference>
<keyword evidence="1" id="KW-1133">Transmembrane helix</keyword>
<dbReference type="AlphaFoldDB" id="A0AAD3WZK8"/>
<name>A0AAD3WZK8_MICMQ</name>
<feature type="transmembrane region" description="Helical" evidence="1">
    <location>
        <begin position="7"/>
        <end position="25"/>
    </location>
</feature>
<keyword evidence="1" id="KW-0472">Membrane</keyword>
<organism evidence="2 3">
    <name type="scientific">Microbacterium maritypicum</name>
    <name type="common">Microbacterium liquefaciens</name>
    <dbReference type="NCBI Taxonomy" id="33918"/>
    <lineage>
        <taxon>Bacteria</taxon>
        <taxon>Bacillati</taxon>
        <taxon>Actinomycetota</taxon>
        <taxon>Actinomycetes</taxon>
        <taxon>Micrococcales</taxon>
        <taxon>Microbacteriaceae</taxon>
        <taxon>Microbacterium</taxon>
    </lineage>
</organism>
<evidence type="ECO:0000256" key="1">
    <source>
        <dbReference type="SAM" id="Phobius"/>
    </source>
</evidence>
<comment type="caution">
    <text evidence="2">The sequence shown here is derived from an EMBL/GenBank/DDBJ whole genome shotgun (WGS) entry which is preliminary data.</text>
</comment>
<accession>A0AAD3WZK8</accession>
<evidence type="ECO:0000313" key="2">
    <source>
        <dbReference type="EMBL" id="KAB1881505.1"/>
    </source>
</evidence>
<proteinExistence type="predicted"/>
<protein>
    <submittedName>
        <fullName evidence="2">Uncharacterized protein</fullName>
    </submittedName>
</protein>
<sequence>MESFRGRLIVNLLIALFILLVPLLSGNPITWWNVGGAVAVLILTFLTRGWYTKPRGRQDADE</sequence>